<evidence type="ECO:0000259" key="9">
    <source>
        <dbReference type="PROSITE" id="PS51462"/>
    </source>
</evidence>
<dbReference type="NCBIfam" id="TIGR00052">
    <property type="entry name" value="nudix-type nucleoside diphosphatase, YffH/AdpP family"/>
    <property type="match status" value="1"/>
</dbReference>
<comment type="subunit">
    <text evidence="4">Homodimer.</text>
</comment>
<gene>
    <name evidence="10" type="ORF">ITJ86_08685</name>
</gene>
<comment type="caution">
    <text evidence="10">The sequence shown here is derived from an EMBL/GenBank/DDBJ whole genome shotgun (WGS) entry which is preliminary data.</text>
</comment>
<organism evidence="10 11">
    <name type="scientific">Winogradskyella marina</name>
    <dbReference type="NCBI Taxonomy" id="2785530"/>
    <lineage>
        <taxon>Bacteria</taxon>
        <taxon>Pseudomonadati</taxon>
        <taxon>Bacteroidota</taxon>
        <taxon>Flavobacteriia</taxon>
        <taxon>Flavobacteriales</taxon>
        <taxon>Flavobacteriaceae</taxon>
        <taxon>Winogradskyella</taxon>
    </lineage>
</organism>
<dbReference type="Pfam" id="PF00293">
    <property type="entry name" value="NUDIX"/>
    <property type="match status" value="1"/>
</dbReference>
<keyword evidence="6" id="KW-0378">Hydrolase</keyword>
<dbReference type="Proteomes" id="UP000611215">
    <property type="component" value="Unassembled WGS sequence"/>
</dbReference>
<reference evidence="10 11" key="1">
    <citation type="submission" date="2020-11" db="EMBL/GenBank/DDBJ databases">
        <title>Winogradskyella marina sp. nov., isolated from marine sediment.</title>
        <authorList>
            <person name="Bo J."/>
            <person name="Wang S."/>
            <person name="Song X."/>
            <person name="Du Z."/>
        </authorList>
    </citation>
    <scope>NUCLEOTIDE SEQUENCE [LARGE SCALE GENOMIC DNA]</scope>
    <source>
        <strain evidence="10 11">F6397</strain>
    </source>
</reference>
<dbReference type="PANTHER" id="PTHR11839:SF18">
    <property type="entry name" value="NUDIX HYDROLASE DOMAIN-CONTAINING PROTEIN"/>
    <property type="match status" value="1"/>
</dbReference>
<evidence type="ECO:0000256" key="4">
    <source>
        <dbReference type="ARBA" id="ARBA00011738"/>
    </source>
</evidence>
<dbReference type="SUPFAM" id="SSF55811">
    <property type="entry name" value="Nudix"/>
    <property type="match status" value="1"/>
</dbReference>
<proteinExistence type="inferred from homology"/>
<evidence type="ECO:0000256" key="2">
    <source>
        <dbReference type="ARBA" id="ARBA00001946"/>
    </source>
</evidence>
<evidence type="ECO:0000313" key="11">
    <source>
        <dbReference type="Proteomes" id="UP000611215"/>
    </source>
</evidence>
<dbReference type="InterPro" id="IPR000086">
    <property type="entry name" value="NUDIX_hydrolase_dom"/>
</dbReference>
<evidence type="ECO:0000313" key="10">
    <source>
        <dbReference type="EMBL" id="MBF8149973.1"/>
    </source>
</evidence>
<evidence type="ECO:0000256" key="5">
    <source>
        <dbReference type="ARBA" id="ARBA00016377"/>
    </source>
</evidence>
<dbReference type="InterPro" id="IPR004385">
    <property type="entry name" value="NDP_pyrophosphatase"/>
</dbReference>
<feature type="domain" description="Nudix hydrolase" evidence="9">
    <location>
        <begin position="43"/>
        <end position="183"/>
    </location>
</feature>
<evidence type="ECO:0000256" key="7">
    <source>
        <dbReference type="ARBA" id="ARBA00032162"/>
    </source>
</evidence>
<keyword evidence="11" id="KW-1185">Reference proteome</keyword>
<dbReference type="EMBL" id="JADOET010000006">
    <property type="protein sequence ID" value="MBF8149973.1"/>
    <property type="molecule type" value="Genomic_DNA"/>
</dbReference>
<dbReference type="InterPro" id="IPR015797">
    <property type="entry name" value="NUDIX_hydrolase-like_dom_sf"/>
</dbReference>
<comment type="cofactor">
    <cofactor evidence="2">
        <name>Mg(2+)</name>
        <dbReference type="ChEBI" id="CHEBI:18420"/>
    </cofactor>
</comment>
<name>A0ABS0EI95_9FLAO</name>
<protein>
    <recommendedName>
        <fullName evidence="5">GDP-mannose pyrophosphatase</fullName>
    </recommendedName>
    <alternativeName>
        <fullName evidence="7">GDP-mannose hydrolase</fullName>
    </alternativeName>
    <alternativeName>
        <fullName evidence="8">GDPMK</fullName>
    </alternativeName>
</protein>
<evidence type="ECO:0000256" key="6">
    <source>
        <dbReference type="ARBA" id="ARBA00022801"/>
    </source>
</evidence>
<dbReference type="PANTHER" id="PTHR11839">
    <property type="entry name" value="UDP/ADP-SUGAR PYROPHOSPHATASE"/>
    <property type="match status" value="1"/>
</dbReference>
<dbReference type="CDD" id="cd24157">
    <property type="entry name" value="NUDIX_GDPMK"/>
    <property type="match status" value="1"/>
</dbReference>
<accession>A0ABS0EI95</accession>
<dbReference type="RefSeq" id="WP_195871248.1">
    <property type="nucleotide sequence ID" value="NZ_JADOET010000006.1"/>
</dbReference>
<evidence type="ECO:0000256" key="8">
    <source>
        <dbReference type="ARBA" id="ARBA00032272"/>
    </source>
</evidence>
<evidence type="ECO:0000256" key="3">
    <source>
        <dbReference type="ARBA" id="ARBA00007275"/>
    </source>
</evidence>
<dbReference type="PROSITE" id="PS51462">
    <property type="entry name" value="NUDIX"/>
    <property type="match status" value="1"/>
</dbReference>
<sequence length="194" mass="22098">MNNNLKNITKTNLSNDWAKLDRIDYDYQFENGEWKRLSRECYNRGNGAAILLYNPEKRTVILTKQFRMPAYENNNTDGMSIEACAGAIDNNDSALETIIRETEEEVGYKINDAEQVLTAYTSPGALTEKMFLFVAAYNENMKIAKGGGLDSEDEEIDILELPFSKVIEMITNEEIIDAKTIMLVQYAQINKLLE</sequence>
<evidence type="ECO:0000256" key="1">
    <source>
        <dbReference type="ARBA" id="ARBA00000847"/>
    </source>
</evidence>
<dbReference type="Gene3D" id="3.90.79.10">
    <property type="entry name" value="Nucleoside Triphosphate Pyrophosphohydrolase"/>
    <property type="match status" value="1"/>
</dbReference>
<comment type="similarity">
    <text evidence="3">Belongs to the Nudix hydrolase family. NudK subfamily.</text>
</comment>
<comment type="catalytic activity">
    <reaction evidence="1">
        <text>GDP-alpha-D-mannose + H2O = alpha-D-mannose 1-phosphate + GMP + 2 H(+)</text>
        <dbReference type="Rhea" id="RHEA:27978"/>
        <dbReference type="ChEBI" id="CHEBI:15377"/>
        <dbReference type="ChEBI" id="CHEBI:15378"/>
        <dbReference type="ChEBI" id="CHEBI:57527"/>
        <dbReference type="ChEBI" id="CHEBI:58115"/>
        <dbReference type="ChEBI" id="CHEBI:58409"/>
    </reaction>
</comment>